<dbReference type="Proteomes" id="UP000219452">
    <property type="component" value="Unassembled WGS sequence"/>
</dbReference>
<protein>
    <recommendedName>
        <fullName evidence="4">Outer membrane protein beta-barrel domain-containing protein</fullName>
    </recommendedName>
</protein>
<dbReference type="OrthoDB" id="916076at2"/>
<feature type="region of interest" description="Disordered" evidence="1">
    <location>
        <begin position="91"/>
        <end position="148"/>
    </location>
</feature>
<name>A0A286F7G7_9BACT</name>
<dbReference type="AlphaFoldDB" id="A0A286F7G7"/>
<evidence type="ECO:0000256" key="1">
    <source>
        <dbReference type="SAM" id="MobiDB-lite"/>
    </source>
</evidence>
<proteinExistence type="predicted"/>
<feature type="compositionally biased region" description="Polar residues" evidence="1">
    <location>
        <begin position="284"/>
        <end position="309"/>
    </location>
</feature>
<accession>A0A286F7G7</accession>
<evidence type="ECO:0000313" key="2">
    <source>
        <dbReference type="EMBL" id="SOD79181.1"/>
    </source>
</evidence>
<organism evidence="2 3">
    <name type="scientific">Spirosoma fluviale</name>
    <dbReference type="NCBI Taxonomy" id="1597977"/>
    <lineage>
        <taxon>Bacteria</taxon>
        <taxon>Pseudomonadati</taxon>
        <taxon>Bacteroidota</taxon>
        <taxon>Cytophagia</taxon>
        <taxon>Cytophagales</taxon>
        <taxon>Cytophagaceae</taxon>
        <taxon>Spirosoma</taxon>
    </lineage>
</organism>
<dbReference type="RefSeq" id="WP_097124517.1">
    <property type="nucleotide sequence ID" value="NZ_OCNH01000001.1"/>
</dbReference>
<evidence type="ECO:0000313" key="3">
    <source>
        <dbReference type="Proteomes" id="UP000219452"/>
    </source>
</evidence>
<feature type="region of interest" description="Disordered" evidence="1">
    <location>
        <begin position="163"/>
        <end position="309"/>
    </location>
</feature>
<keyword evidence="3" id="KW-1185">Reference proteome</keyword>
<reference evidence="3" key="1">
    <citation type="submission" date="2017-09" db="EMBL/GenBank/DDBJ databases">
        <authorList>
            <person name="Varghese N."/>
            <person name="Submissions S."/>
        </authorList>
    </citation>
    <scope>NUCLEOTIDE SEQUENCE [LARGE SCALE GENOMIC DNA]</scope>
    <source>
        <strain evidence="3">DSM 29961</strain>
    </source>
</reference>
<feature type="compositionally biased region" description="Polar residues" evidence="1">
    <location>
        <begin position="130"/>
        <end position="144"/>
    </location>
</feature>
<feature type="compositionally biased region" description="Polar residues" evidence="1">
    <location>
        <begin position="100"/>
        <end position="110"/>
    </location>
</feature>
<gene>
    <name evidence="2" type="ORF">SAMN06269250_0839</name>
</gene>
<dbReference type="EMBL" id="OCNH01000001">
    <property type="protein sequence ID" value="SOD79181.1"/>
    <property type="molecule type" value="Genomic_DNA"/>
</dbReference>
<evidence type="ECO:0008006" key="4">
    <source>
        <dbReference type="Google" id="ProtNLM"/>
    </source>
</evidence>
<feature type="compositionally biased region" description="Basic and acidic residues" evidence="1">
    <location>
        <begin position="169"/>
        <end position="187"/>
    </location>
</feature>
<feature type="compositionally biased region" description="Polar residues" evidence="1">
    <location>
        <begin position="189"/>
        <end position="241"/>
    </location>
</feature>
<feature type="compositionally biased region" description="Polar residues" evidence="1">
    <location>
        <begin position="252"/>
        <end position="272"/>
    </location>
</feature>
<sequence>MKTDRFSDIIRRKLESIRPEFSEKDWTRMQASLQTGMPQPAAPTPVQPFGSSIWTAKPWLMAAATVSAVVMISFGFWQQREINQLRETISQLRKPVPGQSAKSQPGTTTPEADKVTQRQPTENGVRPDLKTTSPASGGNSNMVNQPPRDTVYITRYITVPSKSHVVPPNEERYVDRPEIPSEQREQRYAATNRSQKSVDQPKQSDNLTNNPNTDAYGESSTSSITSENLNSTAVKSPQTADRLTRVRKQRGRYTNNRESGLSGEFTVSSTYRKGNKVTGLGKESTPNQTDYTQAPMESTPSKPGNPFTSANIESISSLPLSIPSTNWTKIMALRAKRMRPARTTVVDGAEPTQTPETQRVARLHFRAGIGGEVASKLTSAGVFTEVLLGKHWVVGAGVSQATYSGDKFGSDFDFDIRMRRNFRKEFAHGIDPRRDIFNIDTRTTRMLLPISVGYRVALSKTVSFVPTAGTYLTMSSTENATYLCPVPIPQRGFEQLSVSDKRTVPLFNNVALSAGIEWQNGHWVLQGSPVLTIPTQAASQPFQPGQNWQSSTLMGLRARLLYQF</sequence>